<evidence type="ECO:0000256" key="2">
    <source>
        <dbReference type="ARBA" id="ARBA00022741"/>
    </source>
</evidence>
<evidence type="ECO:0000256" key="4">
    <source>
        <dbReference type="PROSITE-ProRule" id="PRU00409"/>
    </source>
</evidence>
<dbReference type="Pfam" id="PF13535">
    <property type="entry name" value="ATP-grasp_4"/>
    <property type="match status" value="1"/>
</dbReference>
<evidence type="ECO:0000259" key="5">
    <source>
        <dbReference type="PROSITE" id="PS50975"/>
    </source>
</evidence>
<sequence>MASKKSFYFKDGEGGETVQGASQEAERVLNYLAGTVRLLAKTLTAGHVVVKLVLPSCPGFIVRYDFLKLRMVGCPWVHSVKYFVTPQQHLGVPDLNTAETPDFLEALRAVAGAIVVHPSHADNFGTVMQRLDNELAERLSFLWTLPSPLTQNRLVIVGHRHPAVMAGYLASAYALGIRVTLVDAEGDFLPLEKRSGAVEQCIPIDMTKDGLLSMRIVDALSSSGPYHGIVTFTDIWMIHTAKAAKILGLYTLPLDLVKRCLDKHATRLLCQGPSQPLRAKSVADLQKHLKTPGTNLEYPLIVKPCTAWGSQGVYKATTEAELFDAVSRASRSAKDADLLIDTYVDGPEVDANFVLQDGNILFFEMVDGFPCTAEMPNLGKPGDFLETDQLWPSNHPQKEKDIVRDTLHALMLQMGIRDGVFHVEARIRNSAVHYVAQDGFVDLRPRDAPLSGEPSVFLLEINQRPPGHGGTWGTALSYGLDYPALHMLCALGERERYRALSQPFASGAVQWVNSVFINAEAGGIYEGGDVCQELRDTRPDLMEYVQYCNCYYEKGEAVTDSPARIALFVVASPTGKQKVLQIAQEVRDAVEVKMRYKM</sequence>
<keyword evidence="2 4" id="KW-0547">Nucleotide-binding</keyword>
<dbReference type="InterPro" id="IPR013815">
    <property type="entry name" value="ATP_grasp_subdomain_1"/>
</dbReference>
<gene>
    <name evidence="6" type="ORF">DL762_005477</name>
</gene>
<dbReference type="PANTHER" id="PTHR43585:SF2">
    <property type="entry name" value="ATP-GRASP ENZYME FSQD"/>
    <property type="match status" value="1"/>
</dbReference>
<accession>A0ABY0H5V7</accession>
<dbReference type="Gene3D" id="3.40.50.20">
    <property type="match status" value="1"/>
</dbReference>
<feature type="domain" description="ATP-grasp" evidence="5">
    <location>
        <begin position="267"/>
        <end position="491"/>
    </location>
</feature>
<proteinExistence type="predicted"/>
<name>A0ABY0H5V7_9PEZI</name>
<organism evidence="6 7">
    <name type="scientific">Monosporascus cannonballus</name>
    <dbReference type="NCBI Taxonomy" id="155416"/>
    <lineage>
        <taxon>Eukaryota</taxon>
        <taxon>Fungi</taxon>
        <taxon>Dikarya</taxon>
        <taxon>Ascomycota</taxon>
        <taxon>Pezizomycotina</taxon>
        <taxon>Sordariomycetes</taxon>
        <taxon>Xylariomycetidae</taxon>
        <taxon>Xylariales</taxon>
        <taxon>Xylariales incertae sedis</taxon>
        <taxon>Monosporascus</taxon>
    </lineage>
</organism>
<comment type="caution">
    <text evidence="6">The sequence shown here is derived from an EMBL/GenBank/DDBJ whole genome shotgun (WGS) entry which is preliminary data.</text>
</comment>
<dbReference type="Proteomes" id="UP000294003">
    <property type="component" value="Unassembled WGS sequence"/>
</dbReference>
<dbReference type="InterPro" id="IPR011761">
    <property type="entry name" value="ATP-grasp"/>
</dbReference>
<keyword evidence="7" id="KW-1185">Reference proteome</keyword>
<dbReference type="Gene3D" id="3.30.470.20">
    <property type="entry name" value="ATP-grasp fold, B domain"/>
    <property type="match status" value="1"/>
</dbReference>
<reference evidence="6 7" key="1">
    <citation type="submission" date="2018-06" db="EMBL/GenBank/DDBJ databases">
        <title>Complete Genomes of Monosporascus.</title>
        <authorList>
            <person name="Robinson A.J."/>
            <person name="Natvig D.O."/>
        </authorList>
    </citation>
    <scope>NUCLEOTIDE SEQUENCE [LARGE SCALE GENOMIC DNA]</scope>
    <source>
        <strain evidence="6 7">CBS 609.92</strain>
    </source>
</reference>
<dbReference type="InterPro" id="IPR052032">
    <property type="entry name" value="ATP-dep_AA_Ligase"/>
</dbReference>
<protein>
    <recommendedName>
        <fullName evidence="5">ATP-grasp domain-containing protein</fullName>
    </recommendedName>
</protein>
<dbReference type="EMBL" id="QJNS01000153">
    <property type="protein sequence ID" value="RYO84816.1"/>
    <property type="molecule type" value="Genomic_DNA"/>
</dbReference>
<evidence type="ECO:0000313" key="7">
    <source>
        <dbReference type="Proteomes" id="UP000294003"/>
    </source>
</evidence>
<evidence type="ECO:0000256" key="3">
    <source>
        <dbReference type="ARBA" id="ARBA00022840"/>
    </source>
</evidence>
<dbReference type="Gene3D" id="3.30.1490.20">
    <property type="entry name" value="ATP-grasp fold, A domain"/>
    <property type="match status" value="1"/>
</dbReference>
<dbReference type="Pfam" id="PF18130">
    <property type="entry name" value="ATPgrasp_N"/>
    <property type="match status" value="1"/>
</dbReference>
<keyword evidence="1" id="KW-0436">Ligase</keyword>
<dbReference type="PROSITE" id="PS50975">
    <property type="entry name" value="ATP_GRASP"/>
    <property type="match status" value="1"/>
</dbReference>
<evidence type="ECO:0000313" key="6">
    <source>
        <dbReference type="EMBL" id="RYO84816.1"/>
    </source>
</evidence>
<keyword evidence="3 4" id="KW-0067">ATP-binding</keyword>
<dbReference type="PANTHER" id="PTHR43585">
    <property type="entry name" value="FUMIPYRROLE BIOSYNTHESIS PROTEIN C"/>
    <property type="match status" value="1"/>
</dbReference>
<evidence type="ECO:0000256" key="1">
    <source>
        <dbReference type="ARBA" id="ARBA00022598"/>
    </source>
</evidence>
<dbReference type="InterPro" id="IPR041472">
    <property type="entry name" value="BL00235/CARNS1_N"/>
</dbReference>
<dbReference type="SUPFAM" id="SSF56059">
    <property type="entry name" value="Glutathione synthetase ATP-binding domain-like"/>
    <property type="match status" value="1"/>
</dbReference>